<evidence type="ECO:0000256" key="1">
    <source>
        <dbReference type="SAM" id="MobiDB-lite"/>
    </source>
</evidence>
<name>A0A5J4QYZ6_9ZZZZ</name>
<protein>
    <recommendedName>
        <fullName evidence="3">MobA protein</fullName>
    </recommendedName>
</protein>
<evidence type="ECO:0008006" key="3">
    <source>
        <dbReference type="Google" id="ProtNLM"/>
    </source>
</evidence>
<proteinExistence type="predicted"/>
<gene>
    <name evidence="2" type="ORF">EZS27_025154</name>
</gene>
<comment type="caution">
    <text evidence="2">The sequence shown here is derived from an EMBL/GenBank/DDBJ whole genome shotgun (WGS) entry which is preliminary data.</text>
</comment>
<accession>A0A5J4QYZ6</accession>
<feature type="region of interest" description="Disordered" evidence="1">
    <location>
        <begin position="1"/>
        <end position="21"/>
    </location>
</feature>
<dbReference type="AlphaFoldDB" id="A0A5J4QYZ6"/>
<reference evidence="2" key="1">
    <citation type="submission" date="2019-03" db="EMBL/GenBank/DDBJ databases">
        <title>Single cell metagenomics reveals metabolic interactions within the superorganism composed of flagellate Streblomastix strix and complex community of Bacteroidetes bacteria on its surface.</title>
        <authorList>
            <person name="Treitli S.C."/>
            <person name="Kolisko M."/>
            <person name="Husnik F."/>
            <person name="Keeling P."/>
            <person name="Hampl V."/>
        </authorList>
    </citation>
    <scope>NUCLEOTIDE SEQUENCE</scope>
    <source>
        <strain evidence="2">STM</strain>
    </source>
</reference>
<evidence type="ECO:0000313" key="2">
    <source>
        <dbReference type="EMBL" id="KAA6325653.1"/>
    </source>
</evidence>
<dbReference type="EMBL" id="SNRY01002320">
    <property type="protein sequence ID" value="KAA6325653.1"/>
    <property type="molecule type" value="Genomic_DNA"/>
</dbReference>
<dbReference type="Pfam" id="PF19514">
    <property type="entry name" value="MobC_2"/>
    <property type="match status" value="1"/>
</dbReference>
<sequence length="141" mass="16610">MSIENAEKKKRGRKPKANPQTHRYQFRLNSQDHERLLSMFKCSGKRSVSVFIADCMLNKHPKVVYIDKVLIDYTMLLSSFHAQFRAIKNNFNQVYRTLALNLGEKKAFEMIQIVTSIREFGLLKQEIEETIIKFRELCLPK</sequence>
<organism evidence="2">
    <name type="scientific">termite gut metagenome</name>
    <dbReference type="NCBI Taxonomy" id="433724"/>
    <lineage>
        <taxon>unclassified sequences</taxon>
        <taxon>metagenomes</taxon>
        <taxon>organismal metagenomes</taxon>
    </lineage>
</organism>
<dbReference type="InterPro" id="IPR045788">
    <property type="entry name" value="MobC_2"/>
</dbReference>